<keyword evidence="2" id="KW-1185">Reference proteome</keyword>
<dbReference type="Proteomes" id="UP001199319">
    <property type="component" value="Unassembled WGS sequence"/>
</dbReference>
<dbReference type="AlphaFoldDB" id="A0AAE3A9A9"/>
<proteinExistence type="predicted"/>
<reference evidence="1" key="1">
    <citation type="submission" date="2021-10" db="EMBL/GenBank/DDBJ databases">
        <title>Anaerobic single-cell dispensing facilitates the cultivation of human gut bacteria.</title>
        <authorList>
            <person name="Afrizal A."/>
        </authorList>
    </citation>
    <scope>NUCLEOTIDE SEQUENCE</scope>
    <source>
        <strain evidence="1">CLA-AA-H272</strain>
    </source>
</reference>
<dbReference type="RefSeq" id="WP_302927750.1">
    <property type="nucleotide sequence ID" value="NZ_JAJEPW010000003.1"/>
</dbReference>
<evidence type="ECO:0000313" key="1">
    <source>
        <dbReference type="EMBL" id="MCC2128342.1"/>
    </source>
</evidence>
<protein>
    <submittedName>
        <fullName evidence="1">Uncharacterized protein</fullName>
    </submittedName>
</protein>
<gene>
    <name evidence="1" type="ORF">LKD37_02215</name>
</gene>
<organism evidence="1 2">
    <name type="scientific">Brotocaccenecus cirricatena</name>
    <dbReference type="NCBI Taxonomy" id="3064195"/>
    <lineage>
        <taxon>Bacteria</taxon>
        <taxon>Bacillati</taxon>
        <taxon>Bacillota</taxon>
        <taxon>Clostridia</taxon>
        <taxon>Eubacteriales</taxon>
        <taxon>Oscillospiraceae</taxon>
        <taxon>Brotocaccenecus</taxon>
    </lineage>
</organism>
<sequence>MKKAAKIVLLVVLLAMVGVIVYAVMVWPVNPTRMKPAKSYEQLRDTVEKKTDIRVPGEKLLPWTVTERQLRMDGPSRLAKVSGFAISGTMERGGVAFNAEVSVGVTGVVGDLPSPWDVYRYVPVYLFRNQGFYMAQLCIDGSEYIIQLYYPENVTLPEEDAAYVEDALRTACHVIIDLNEA</sequence>
<accession>A0AAE3A9A9</accession>
<comment type="caution">
    <text evidence="1">The sequence shown here is derived from an EMBL/GenBank/DDBJ whole genome shotgun (WGS) entry which is preliminary data.</text>
</comment>
<name>A0AAE3A9A9_9FIRM</name>
<dbReference type="EMBL" id="JAJEPW010000003">
    <property type="protein sequence ID" value="MCC2128342.1"/>
    <property type="molecule type" value="Genomic_DNA"/>
</dbReference>
<evidence type="ECO:0000313" key="2">
    <source>
        <dbReference type="Proteomes" id="UP001199319"/>
    </source>
</evidence>